<evidence type="ECO:0000256" key="1">
    <source>
        <dbReference type="SAM" id="MobiDB-lite"/>
    </source>
</evidence>
<dbReference type="EnsemblPlants" id="OMERI09G07550.1">
    <property type="protein sequence ID" value="OMERI09G07550.1"/>
    <property type="gene ID" value="OMERI09G07550"/>
</dbReference>
<dbReference type="HOGENOM" id="CLU_1589076_0_0_1"/>
<keyword evidence="2" id="KW-1133">Transmembrane helix</keyword>
<dbReference type="AlphaFoldDB" id="A0A0E0ES05"/>
<accession>A0A0E0ES05</accession>
<name>A0A0E0ES05_9ORYZ</name>
<dbReference type="Gramene" id="OMERI09G07550.1">
    <property type="protein sequence ID" value="OMERI09G07550.1"/>
    <property type="gene ID" value="OMERI09G07550"/>
</dbReference>
<dbReference type="Proteomes" id="UP000008021">
    <property type="component" value="Chromosome 9"/>
</dbReference>
<keyword evidence="2" id="KW-0812">Transmembrane</keyword>
<reference evidence="3" key="1">
    <citation type="submission" date="2015-04" db="UniProtKB">
        <authorList>
            <consortium name="EnsemblPlants"/>
        </authorList>
    </citation>
    <scope>IDENTIFICATION</scope>
</reference>
<keyword evidence="4" id="KW-1185">Reference proteome</keyword>
<feature type="compositionally biased region" description="Basic and acidic residues" evidence="1">
    <location>
        <begin position="41"/>
        <end position="51"/>
    </location>
</feature>
<feature type="transmembrane region" description="Helical" evidence="2">
    <location>
        <begin position="115"/>
        <end position="139"/>
    </location>
</feature>
<organism evidence="3">
    <name type="scientific">Oryza meridionalis</name>
    <dbReference type="NCBI Taxonomy" id="40149"/>
    <lineage>
        <taxon>Eukaryota</taxon>
        <taxon>Viridiplantae</taxon>
        <taxon>Streptophyta</taxon>
        <taxon>Embryophyta</taxon>
        <taxon>Tracheophyta</taxon>
        <taxon>Spermatophyta</taxon>
        <taxon>Magnoliopsida</taxon>
        <taxon>Liliopsida</taxon>
        <taxon>Poales</taxon>
        <taxon>Poaceae</taxon>
        <taxon>BOP clade</taxon>
        <taxon>Oryzoideae</taxon>
        <taxon>Oryzeae</taxon>
        <taxon>Oryzinae</taxon>
        <taxon>Oryza</taxon>
    </lineage>
</organism>
<evidence type="ECO:0000313" key="4">
    <source>
        <dbReference type="Proteomes" id="UP000008021"/>
    </source>
</evidence>
<evidence type="ECO:0000313" key="3">
    <source>
        <dbReference type="EnsemblPlants" id="OMERI09G07550.1"/>
    </source>
</evidence>
<protein>
    <submittedName>
        <fullName evidence="3">Uncharacterized protein</fullName>
    </submittedName>
</protein>
<feature type="region of interest" description="Disordered" evidence="1">
    <location>
        <begin position="41"/>
        <end position="63"/>
    </location>
</feature>
<reference evidence="3" key="2">
    <citation type="submission" date="2018-05" db="EMBL/GenBank/DDBJ databases">
        <title>OmerRS3 (Oryza meridionalis Reference Sequence Version 3).</title>
        <authorList>
            <person name="Zhang J."/>
            <person name="Kudrna D."/>
            <person name="Lee S."/>
            <person name="Talag J."/>
            <person name="Welchert J."/>
            <person name="Wing R.A."/>
        </authorList>
    </citation>
    <scope>NUCLEOTIDE SEQUENCE [LARGE SCALE GENOMIC DNA]</scope>
    <source>
        <strain evidence="3">cv. OR44</strain>
    </source>
</reference>
<sequence>MHLDLVASLRRICSFTPPISSRTVKSIFKVAAPLRRRDRRLGDSGDWRGESAEQSDELGGQGRFSGERVHCRPGIWSNRPPAGQQGHGQSFHVAATLFFLVTDEREGKQKGMYDMWAMVFSSFSLLYGSNCFYFLFLLAKCLCVATDKIVHKLRFYQLDLCTILHYKR</sequence>
<proteinExistence type="predicted"/>
<evidence type="ECO:0000256" key="2">
    <source>
        <dbReference type="SAM" id="Phobius"/>
    </source>
</evidence>
<keyword evidence="2" id="KW-0472">Membrane</keyword>